<feature type="transmembrane region" description="Helical" evidence="1">
    <location>
        <begin position="266"/>
        <end position="288"/>
    </location>
</feature>
<keyword evidence="3" id="KW-1185">Reference proteome</keyword>
<feature type="transmembrane region" description="Helical" evidence="1">
    <location>
        <begin position="117"/>
        <end position="136"/>
    </location>
</feature>
<feature type="transmembrane region" description="Helical" evidence="1">
    <location>
        <begin position="182"/>
        <end position="199"/>
    </location>
</feature>
<keyword evidence="1" id="KW-1133">Transmembrane helix</keyword>
<feature type="transmembrane region" description="Helical" evidence="1">
    <location>
        <begin position="142"/>
        <end position="161"/>
    </location>
</feature>
<feature type="transmembrane region" description="Helical" evidence="1">
    <location>
        <begin position="237"/>
        <end position="260"/>
    </location>
</feature>
<comment type="caution">
    <text evidence="2">The sequence shown here is derived from an EMBL/GenBank/DDBJ whole genome shotgun (WGS) entry which is preliminary data.</text>
</comment>
<name>A0ABQ3YD91_9ACTN</name>
<feature type="transmembrane region" description="Helical" evidence="1">
    <location>
        <begin position="87"/>
        <end position="105"/>
    </location>
</feature>
<keyword evidence="1" id="KW-0812">Transmembrane</keyword>
<gene>
    <name evidence="2" type="ORF">Ade02nite_66170</name>
</gene>
<dbReference type="EMBL" id="BOMI01000134">
    <property type="protein sequence ID" value="GID77976.1"/>
    <property type="molecule type" value="Genomic_DNA"/>
</dbReference>
<evidence type="ECO:0000313" key="3">
    <source>
        <dbReference type="Proteomes" id="UP000609879"/>
    </source>
</evidence>
<evidence type="ECO:0000313" key="2">
    <source>
        <dbReference type="EMBL" id="GID77976.1"/>
    </source>
</evidence>
<protein>
    <submittedName>
        <fullName evidence="2">Uncharacterized protein</fullName>
    </submittedName>
</protein>
<reference evidence="2 3" key="1">
    <citation type="submission" date="2021-01" db="EMBL/GenBank/DDBJ databases">
        <title>Whole genome shotgun sequence of Actinoplanes deccanensis NBRC 13994.</title>
        <authorList>
            <person name="Komaki H."/>
            <person name="Tamura T."/>
        </authorList>
    </citation>
    <scope>NUCLEOTIDE SEQUENCE [LARGE SCALE GENOMIC DNA]</scope>
    <source>
        <strain evidence="2 3">NBRC 13994</strain>
    </source>
</reference>
<sequence>MSRGWRPGVVLVQGVSMDQVEGAMHMVEGPVVVAADPFDPESRTAELPRGGAPDPVIPGVVDPLVPAAGSGLRGWAGRVGAALVRDGLGLLPVMALAALPMHFFVGRLDDTVIAAPALFDLAGGFGLLLLPLMWVAYLTVSALPLVVCLAGAVGVVVPSAADGVRPRPREVWASVRDRLRALWLWFAVVGLVTGGLALVTVPAVAAVASTGLMTLAGVFGCGLLIERGHGVRRSRHLLARAPLAGLLGCSALAAVLPLVADELVGGVAATAVAVLAVQVWAVGALVTYAQARRREAPVTSGSLRAELKAPEEWLR</sequence>
<evidence type="ECO:0000256" key="1">
    <source>
        <dbReference type="SAM" id="Phobius"/>
    </source>
</evidence>
<accession>A0ABQ3YD91</accession>
<organism evidence="2 3">
    <name type="scientific">Paractinoplanes deccanensis</name>
    <dbReference type="NCBI Taxonomy" id="113561"/>
    <lineage>
        <taxon>Bacteria</taxon>
        <taxon>Bacillati</taxon>
        <taxon>Actinomycetota</taxon>
        <taxon>Actinomycetes</taxon>
        <taxon>Micromonosporales</taxon>
        <taxon>Micromonosporaceae</taxon>
        <taxon>Paractinoplanes</taxon>
    </lineage>
</organism>
<dbReference type="Proteomes" id="UP000609879">
    <property type="component" value="Unassembled WGS sequence"/>
</dbReference>
<keyword evidence="1" id="KW-0472">Membrane</keyword>
<proteinExistence type="predicted"/>
<feature type="transmembrane region" description="Helical" evidence="1">
    <location>
        <begin position="205"/>
        <end position="225"/>
    </location>
</feature>